<evidence type="ECO:0000313" key="1">
    <source>
        <dbReference type="EMBL" id="PSL31278.1"/>
    </source>
</evidence>
<sequence length="183" mass="20728">MVINPLANPNGLATTGIDNCMTLPKYQTQQLKTSDYEAYLPFLDVAYACKFFSAGRSGNFQLRVFITRPKDYPGTYYNLGFGVWDSDKHIIDDVAELRNGDFQHILATIANVSLDFLKTNPSASLYAEGSTPARTRLYQREIARHHHLIPENLQIYGLIRDNEVGFIEFRPGINFDAFLLSVK</sequence>
<dbReference type="Pfam" id="PF22028">
    <property type="entry name" value="DUF6934"/>
    <property type="match status" value="1"/>
</dbReference>
<dbReference type="OrthoDB" id="1343312at2"/>
<dbReference type="InterPro" id="IPR053865">
    <property type="entry name" value="DUF6934"/>
</dbReference>
<dbReference type="RefSeq" id="WP_106594634.1">
    <property type="nucleotide sequence ID" value="NZ_PYAS01000003.1"/>
</dbReference>
<evidence type="ECO:0000313" key="2">
    <source>
        <dbReference type="Proteomes" id="UP000241964"/>
    </source>
</evidence>
<proteinExistence type="predicted"/>
<gene>
    <name evidence="1" type="ORF">CLV60_103144</name>
</gene>
<comment type="caution">
    <text evidence="1">The sequence shown here is derived from an EMBL/GenBank/DDBJ whole genome shotgun (WGS) entry which is preliminary data.</text>
</comment>
<organism evidence="1 2">
    <name type="scientific">Dyadobacter jiangsuensis</name>
    <dbReference type="NCBI Taxonomy" id="1591085"/>
    <lineage>
        <taxon>Bacteria</taxon>
        <taxon>Pseudomonadati</taxon>
        <taxon>Bacteroidota</taxon>
        <taxon>Cytophagia</taxon>
        <taxon>Cytophagales</taxon>
        <taxon>Spirosomataceae</taxon>
        <taxon>Dyadobacter</taxon>
    </lineage>
</organism>
<dbReference type="AlphaFoldDB" id="A0A2P8GBD0"/>
<dbReference type="EMBL" id="PYAS01000003">
    <property type="protein sequence ID" value="PSL31278.1"/>
    <property type="molecule type" value="Genomic_DNA"/>
</dbReference>
<accession>A0A2P8GBD0</accession>
<keyword evidence="2" id="KW-1185">Reference proteome</keyword>
<name>A0A2P8GBD0_9BACT</name>
<protein>
    <submittedName>
        <fullName evidence="1">Uncharacterized protein</fullName>
    </submittedName>
</protein>
<dbReference type="Proteomes" id="UP000241964">
    <property type="component" value="Unassembled WGS sequence"/>
</dbReference>
<reference evidence="1 2" key="1">
    <citation type="submission" date="2018-03" db="EMBL/GenBank/DDBJ databases">
        <title>Genomic Encyclopedia of Archaeal and Bacterial Type Strains, Phase II (KMG-II): from individual species to whole genera.</title>
        <authorList>
            <person name="Goeker M."/>
        </authorList>
    </citation>
    <scope>NUCLEOTIDE SEQUENCE [LARGE SCALE GENOMIC DNA]</scope>
    <source>
        <strain evidence="1 2">DSM 29057</strain>
    </source>
</reference>